<feature type="transmembrane region" description="Helical" evidence="1">
    <location>
        <begin position="75"/>
        <end position="98"/>
    </location>
</feature>
<feature type="transmembrane region" description="Helical" evidence="1">
    <location>
        <begin position="36"/>
        <end position="63"/>
    </location>
</feature>
<proteinExistence type="predicted"/>
<dbReference type="Proteomes" id="UP000035740">
    <property type="component" value="Unassembled WGS sequence"/>
</dbReference>
<name>A0A0J8BH39_BETVV</name>
<feature type="non-terminal residue" evidence="2">
    <location>
        <position position="109"/>
    </location>
</feature>
<evidence type="ECO:0000256" key="1">
    <source>
        <dbReference type="SAM" id="Phobius"/>
    </source>
</evidence>
<keyword evidence="1" id="KW-0812">Transmembrane</keyword>
<protein>
    <submittedName>
        <fullName evidence="2">Uncharacterized protein</fullName>
    </submittedName>
</protein>
<evidence type="ECO:0000313" key="3">
    <source>
        <dbReference type="Proteomes" id="UP000035740"/>
    </source>
</evidence>
<sequence length="109" mass="11912">MMIKVEPWPRFTQLWIADAVIGIAAVSIMSTSSISIQYGLGCGLLLIFGAGAFALYILALISVARNDTCEQHRTLFLIPTTWIPIMLESIGVLLNRYVETVSGCYMGLA</sequence>
<dbReference type="AlphaFoldDB" id="A0A0J8BH39"/>
<evidence type="ECO:0000313" key="2">
    <source>
        <dbReference type="EMBL" id="KMS65040.1"/>
    </source>
</evidence>
<reference evidence="2 3" key="1">
    <citation type="journal article" date="2014" name="Nature">
        <title>The genome of the recently domesticated crop plant sugar beet (Beta vulgaris).</title>
        <authorList>
            <person name="Dohm J.C."/>
            <person name="Minoche A.E."/>
            <person name="Holtgrawe D."/>
            <person name="Capella-Gutierrez S."/>
            <person name="Zakrzewski F."/>
            <person name="Tafer H."/>
            <person name="Rupp O."/>
            <person name="Sorensen T.R."/>
            <person name="Stracke R."/>
            <person name="Reinhardt R."/>
            <person name="Goesmann A."/>
            <person name="Kraft T."/>
            <person name="Schulz B."/>
            <person name="Stadler P.F."/>
            <person name="Schmidt T."/>
            <person name="Gabaldon T."/>
            <person name="Lehrach H."/>
            <person name="Weisshaar B."/>
            <person name="Himmelbauer H."/>
        </authorList>
    </citation>
    <scope>NUCLEOTIDE SEQUENCE [LARGE SCALE GENOMIC DNA]</scope>
    <source>
        <tissue evidence="2">Taproot</tissue>
    </source>
</reference>
<keyword evidence="1" id="KW-0472">Membrane</keyword>
<gene>
    <name evidence="2" type="ORF">BVRB_040050</name>
</gene>
<feature type="transmembrane region" description="Helical" evidence="1">
    <location>
        <begin position="12"/>
        <end position="30"/>
    </location>
</feature>
<keyword evidence="3" id="KW-1185">Reference proteome</keyword>
<accession>A0A0J8BH39</accession>
<keyword evidence="1" id="KW-1133">Transmembrane helix</keyword>
<organism evidence="2 3">
    <name type="scientific">Beta vulgaris subsp. vulgaris</name>
    <name type="common">Beet</name>
    <dbReference type="NCBI Taxonomy" id="3555"/>
    <lineage>
        <taxon>Eukaryota</taxon>
        <taxon>Viridiplantae</taxon>
        <taxon>Streptophyta</taxon>
        <taxon>Embryophyta</taxon>
        <taxon>Tracheophyta</taxon>
        <taxon>Spermatophyta</taxon>
        <taxon>Magnoliopsida</taxon>
        <taxon>eudicotyledons</taxon>
        <taxon>Gunneridae</taxon>
        <taxon>Pentapetalae</taxon>
        <taxon>Caryophyllales</taxon>
        <taxon>Chenopodiaceae</taxon>
        <taxon>Betoideae</taxon>
        <taxon>Beta</taxon>
    </lineage>
</organism>
<dbReference type="EMBL" id="KQ115909">
    <property type="protein sequence ID" value="KMS65040.1"/>
    <property type="molecule type" value="Genomic_DNA"/>
</dbReference>